<reference evidence="2" key="1">
    <citation type="journal article" date="2020" name="Stud. Mycol.">
        <title>101 Dothideomycetes genomes: a test case for predicting lifestyles and emergence of pathogens.</title>
        <authorList>
            <person name="Haridas S."/>
            <person name="Albert R."/>
            <person name="Binder M."/>
            <person name="Bloem J."/>
            <person name="Labutti K."/>
            <person name="Salamov A."/>
            <person name="Andreopoulos B."/>
            <person name="Baker S."/>
            <person name="Barry K."/>
            <person name="Bills G."/>
            <person name="Bluhm B."/>
            <person name="Cannon C."/>
            <person name="Castanera R."/>
            <person name="Culley D."/>
            <person name="Daum C."/>
            <person name="Ezra D."/>
            <person name="Gonzalez J."/>
            <person name="Henrissat B."/>
            <person name="Kuo A."/>
            <person name="Liang C."/>
            <person name="Lipzen A."/>
            <person name="Lutzoni F."/>
            <person name="Magnuson J."/>
            <person name="Mondo S."/>
            <person name="Nolan M."/>
            <person name="Ohm R."/>
            <person name="Pangilinan J."/>
            <person name="Park H.-J."/>
            <person name="Ramirez L."/>
            <person name="Alfaro M."/>
            <person name="Sun H."/>
            <person name="Tritt A."/>
            <person name="Yoshinaga Y."/>
            <person name="Zwiers L.-H."/>
            <person name="Turgeon B."/>
            <person name="Goodwin S."/>
            <person name="Spatafora J."/>
            <person name="Crous P."/>
            <person name="Grigoriev I."/>
        </authorList>
    </citation>
    <scope>NUCLEOTIDE SEQUENCE</scope>
    <source>
        <strain evidence="2">CBS 121167</strain>
    </source>
</reference>
<feature type="compositionally biased region" description="Basic and acidic residues" evidence="1">
    <location>
        <begin position="26"/>
        <end position="67"/>
    </location>
</feature>
<protein>
    <submittedName>
        <fullName evidence="2">Uncharacterized protein</fullName>
    </submittedName>
</protein>
<feature type="compositionally biased region" description="Polar residues" evidence="1">
    <location>
        <begin position="1"/>
        <end position="11"/>
    </location>
</feature>
<evidence type="ECO:0000313" key="3">
    <source>
        <dbReference type="Proteomes" id="UP000799438"/>
    </source>
</evidence>
<dbReference type="AlphaFoldDB" id="A0A6A6B680"/>
<gene>
    <name evidence="2" type="ORF">K452DRAFT_336168</name>
</gene>
<accession>A0A6A6B680</accession>
<dbReference type="EMBL" id="ML995492">
    <property type="protein sequence ID" value="KAF2139520.1"/>
    <property type="molecule type" value="Genomic_DNA"/>
</dbReference>
<dbReference type="GeneID" id="54302739"/>
<evidence type="ECO:0000256" key="1">
    <source>
        <dbReference type="SAM" id="MobiDB-lite"/>
    </source>
</evidence>
<dbReference type="Proteomes" id="UP000799438">
    <property type="component" value="Unassembled WGS sequence"/>
</dbReference>
<proteinExistence type="predicted"/>
<name>A0A6A6B680_9PEZI</name>
<evidence type="ECO:0000313" key="2">
    <source>
        <dbReference type="EMBL" id="KAF2139520.1"/>
    </source>
</evidence>
<sequence length="189" mass="21350">MSQQQIDPTQIKQEEHVGGEAVQTEAPHDAELNRLRAENEQLRRSLEQDQQARAEAEAAKERAEAALKEPELIHSQAIKDLQQQLEREQQARAEAESAIVALEGACGHLESQATQMFERTNNEASEALKMVRTYKDTCDTWAAMYNKLDSDFEKLVEAYKNLDLDHKRLKAGVKAGVEGIKKVMDDYAK</sequence>
<keyword evidence="3" id="KW-1185">Reference proteome</keyword>
<organism evidence="2 3">
    <name type="scientific">Aplosporella prunicola CBS 121167</name>
    <dbReference type="NCBI Taxonomy" id="1176127"/>
    <lineage>
        <taxon>Eukaryota</taxon>
        <taxon>Fungi</taxon>
        <taxon>Dikarya</taxon>
        <taxon>Ascomycota</taxon>
        <taxon>Pezizomycotina</taxon>
        <taxon>Dothideomycetes</taxon>
        <taxon>Dothideomycetes incertae sedis</taxon>
        <taxon>Botryosphaeriales</taxon>
        <taxon>Aplosporellaceae</taxon>
        <taxon>Aplosporella</taxon>
    </lineage>
</organism>
<feature type="region of interest" description="Disordered" evidence="1">
    <location>
        <begin position="1"/>
        <end position="67"/>
    </location>
</feature>
<dbReference type="RefSeq" id="XP_033395233.1">
    <property type="nucleotide sequence ID" value="XM_033545239.1"/>
</dbReference>